<keyword evidence="3" id="KW-0175">Coiled coil</keyword>
<dbReference type="PANTHER" id="PTHR30563:SF0">
    <property type="entry name" value="DNA RECOMBINATION PROTEIN RMUC"/>
    <property type="match status" value="1"/>
</dbReference>
<accession>A0ABV8MPC6</accession>
<dbReference type="Pfam" id="PF02646">
    <property type="entry name" value="RmuC"/>
    <property type="match status" value="1"/>
</dbReference>
<dbReference type="RefSeq" id="WP_378161746.1">
    <property type="nucleotide sequence ID" value="NZ_JBHSBU010000001.1"/>
</dbReference>
<dbReference type="PANTHER" id="PTHR30563">
    <property type="entry name" value="DNA RECOMBINATION PROTEIN RMUC"/>
    <property type="match status" value="1"/>
</dbReference>
<comment type="similarity">
    <text evidence="2">Belongs to the RmuC family.</text>
</comment>
<evidence type="ECO:0000313" key="5">
    <source>
        <dbReference type="EMBL" id="MFC4158740.1"/>
    </source>
</evidence>
<comment type="function">
    <text evidence="1">Involved in DNA recombination.</text>
</comment>
<comment type="caution">
    <text evidence="5">The sequence shown here is derived from an EMBL/GenBank/DDBJ whole genome shotgun (WGS) entry which is preliminary data.</text>
</comment>
<evidence type="ECO:0000313" key="6">
    <source>
        <dbReference type="Proteomes" id="UP001595791"/>
    </source>
</evidence>
<evidence type="ECO:0000256" key="4">
    <source>
        <dbReference type="ARBA" id="ARBA00023172"/>
    </source>
</evidence>
<dbReference type="EMBL" id="JBHSBU010000001">
    <property type="protein sequence ID" value="MFC4158740.1"/>
    <property type="molecule type" value="Genomic_DNA"/>
</dbReference>
<proteinExistence type="inferred from homology"/>
<sequence length="507" mass="56430">MLEALFAIVALTVLLAGAIVIFRLNLVVETQRASVEVLTALLEEKHRAVLQDLHGGLHRQAEALSNGFSDQGERLRDSLTESADRLRDGVGQAFDRLRDSVSRDLKDTRLGLEQLRSAQTESLQAAQIAQSGSLQALQLTQAQALSDSREAMSKQLAEISAAVQQKQDQLRSEVLETVGRLLGEQGRSQQELLMGTLHRTTEQLTQTITLLTGSVERRLDALSGRVDERLDEGFRKTNQTFADVMARLATIDEAQQKIDGLSRNVVSLHELLGDKRARGALGEVQVEHLVRNVLPADSYDFQSLLANGQRVDCLLRLPEPTGYIAVDAKLPLDNYHRMAAASADSLERVQAKRDFRLDVERHIDLVAERCIVPGDTGDSAVLFVPAEAVFAEIHAHHSELVQRAMERRVWIVSPTTMMAVLNTARAVLRDSETRRQVEIIQDALGKLSREFLRFDQRMKKLADHIRLAHEDALQVQTTSDKISRRFSEIEQVRLGGEVPQPLAALEV</sequence>
<evidence type="ECO:0000256" key="1">
    <source>
        <dbReference type="ARBA" id="ARBA00003416"/>
    </source>
</evidence>
<keyword evidence="4" id="KW-0233">DNA recombination</keyword>
<gene>
    <name evidence="5" type="primary">rmuC</name>
    <name evidence="5" type="ORF">ACFOW7_05115</name>
</gene>
<reference evidence="6" key="1">
    <citation type="journal article" date="2019" name="Int. J. Syst. Evol. Microbiol.">
        <title>The Global Catalogue of Microorganisms (GCM) 10K type strain sequencing project: providing services to taxonomists for standard genome sequencing and annotation.</title>
        <authorList>
            <consortium name="The Broad Institute Genomics Platform"/>
            <consortium name="The Broad Institute Genome Sequencing Center for Infectious Disease"/>
            <person name="Wu L."/>
            <person name="Ma J."/>
        </authorList>
    </citation>
    <scope>NUCLEOTIDE SEQUENCE [LARGE SCALE GENOMIC DNA]</scope>
    <source>
        <strain evidence="6">LMG 29894</strain>
    </source>
</reference>
<dbReference type="Gene3D" id="1.20.5.1230">
    <property type="entry name" value="Apolipoprotein A-I"/>
    <property type="match status" value="1"/>
</dbReference>
<protein>
    <submittedName>
        <fullName evidence="5">DNA recombination protein RmuC</fullName>
    </submittedName>
</protein>
<evidence type="ECO:0000256" key="3">
    <source>
        <dbReference type="ARBA" id="ARBA00023054"/>
    </source>
</evidence>
<name>A0ABV8MPC6_9NEIS</name>
<dbReference type="Proteomes" id="UP001595791">
    <property type="component" value="Unassembled WGS sequence"/>
</dbReference>
<organism evidence="5 6">
    <name type="scientific">Chitinimonas lacunae</name>
    <dbReference type="NCBI Taxonomy" id="1963018"/>
    <lineage>
        <taxon>Bacteria</taxon>
        <taxon>Pseudomonadati</taxon>
        <taxon>Pseudomonadota</taxon>
        <taxon>Betaproteobacteria</taxon>
        <taxon>Neisseriales</taxon>
        <taxon>Chitinibacteraceae</taxon>
        <taxon>Chitinimonas</taxon>
    </lineage>
</organism>
<dbReference type="InterPro" id="IPR003798">
    <property type="entry name" value="DNA_recombination_RmuC"/>
</dbReference>
<keyword evidence="6" id="KW-1185">Reference proteome</keyword>
<evidence type="ECO:0000256" key="2">
    <source>
        <dbReference type="ARBA" id="ARBA00009840"/>
    </source>
</evidence>